<sequence length="52" mass="6420">NVRKYGILDEFSAFWFENFIETLIKHVKKDEKPFQQISRRLKEYELTLQTKN</sequence>
<evidence type="ECO:0000313" key="2">
    <source>
        <dbReference type="Proteomes" id="UP000000311"/>
    </source>
</evidence>
<feature type="non-terminal residue" evidence="1">
    <location>
        <position position="1"/>
    </location>
</feature>
<name>E2AJM2_CAMFO</name>
<dbReference type="InParanoid" id="E2AJM2"/>
<reference evidence="1 2" key="1">
    <citation type="journal article" date="2010" name="Science">
        <title>Genomic comparison of the ants Camponotus floridanus and Harpegnathos saltator.</title>
        <authorList>
            <person name="Bonasio R."/>
            <person name="Zhang G."/>
            <person name="Ye C."/>
            <person name="Mutti N.S."/>
            <person name="Fang X."/>
            <person name="Qin N."/>
            <person name="Donahue G."/>
            <person name="Yang P."/>
            <person name="Li Q."/>
            <person name="Li C."/>
            <person name="Zhang P."/>
            <person name="Huang Z."/>
            <person name="Berger S.L."/>
            <person name="Reinberg D."/>
            <person name="Wang J."/>
            <person name="Liebig J."/>
        </authorList>
    </citation>
    <scope>NUCLEOTIDE SEQUENCE [LARGE SCALE GENOMIC DNA]</scope>
    <source>
        <strain evidence="2">C129</strain>
    </source>
</reference>
<dbReference type="Proteomes" id="UP000000311">
    <property type="component" value="Unassembled WGS sequence"/>
</dbReference>
<feature type="non-terminal residue" evidence="1">
    <location>
        <position position="52"/>
    </location>
</feature>
<dbReference type="EMBL" id="GL440030">
    <property type="protein sequence ID" value="EFN66368.1"/>
    <property type="molecule type" value="Genomic_DNA"/>
</dbReference>
<proteinExistence type="predicted"/>
<protein>
    <submittedName>
        <fullName evidence="1">Uncharacterized protein</fullName>
    </submittedName>
</protein>
<gene>
    <name evidence="1" type="ORF">EAG_05795</name>
</gene>
<organism evidence="2">
    <name type="scientific">Camponotus floridanus</name>
    <name type="common">Florida carpenter ant</name>
    <dbReference type="NCBI Taxonomy" id="104421"/>
    <lineage>
        <taxon>Eukaryota</taxon>
        <taxon>Metazoa</taxon>
        <taxon>Ecdysozoa</taxon>
        <taxon>Arthropoda</taxon>
        <taxon>Hexapoda</taxon>
        <taxon>Insecta</taxon>
        <taxon>Pterygota</taxon>
        <taxon>Neoptera</taxon>
        <taxon>Endopterygota</taxon>
        <taxon>Hymenoptera</taxon>
        <taxon>Apocrita</taxon>
        <taxon>Aculeata</taxon>
        <taxon>Formicoidea</taxon>
        <taxon>Formicidae</taxon>
        <taxon>Formicinae</taxon>
        <taxon>Camponotus</taxon>
    </lineage>
</organism>
<keyword evidence="2" id="KW-1185">Reference proteome</keyword>
<accession>E2AJM2</accession>
<dbReference type="AlphaFoldDB" id="E2AJM2"/>
<evidence type="ECO:0000313" key="1">
    <source>
        <dbReference type="EMBL" id="EFN66368.1"/>
    </source>
</evidence>